<feature type="transmembrane region" description="Helical" evidence="5">
    <location>
        <begin position="307"/>
        <end position="326"/>
    </location>
</feature>
<keyword evidence="3 5" id="KW-1133">Transmembrane helix</keyword>
<feature type="transmembrane region" description="Helical" evidence="5">
    <location>
        <begin position="196"/>
        <end position="222"/>
    </location>
</feature>
<evidence type="ECO:0000313" key="7">
    <source>
        <dbReference type="EMBL" id="VYS79937.1"/>
    </source>
</evidence>
<keyword evidence="2 5" id="KW-0812">Transmembrane</keyword>
<feature type="domain" description="O-antigen ligase-related" evidence="6">
    <location>
        <begin position="194"/>
        <end position="322"/>
    </location>
</feature>
<protein>
    <recommendedName>
        <fullName evidence="6">O-antigen ligase-related domain-containing protein</fullName>
    </recommendedName>
</protein>
<proteinExistence type="predicted"/>
<feature type="transmembrane region" description="Helical" evidence="5">
    <location>
        <begin position="123"/>
        <end position="143"/>
    </location>
</feature>
<dbReference type="InterPro" id="IPR051533">
    <property type="entry name" value="WaaL-like"/>
</dbReference>
<dbReference type="PANTHER" id="PTHR37422">
    <property type="entry name" value="TEICHURONIC ACID BIOSYNTHESIS PROTEIN TUAE"/>
    <property type="match status" value="1"/>
</dbReference>
<dbReference type="GO" id="GO:0016020">
    <property type="term" value="C:membrane"/>
    <property type="evidence" value="ECO:0007669"/>
    <property type="project" value="UniProtKB-SubCell"/>
</dbReference>
<evidence type="ECO:0000259" key="6">
    <source>
        <dbReference type="Pfam" id="PF04932"/>
    </source>
</evidence>
<feature type="transmembrane region" description="Helical" evidence="5">
    <location>
        <begin position="163"/>
        <end position="184"/>
    </location>
</feature>
<feature type="transmembrane region" description="Helical" evidence="5">
    <location>
        <begin position="91"/>
        <end position="111"/>
    </location>
</feature>
<evidence type="ECO:0000256" key="5">
    <source>
        <dbReference type="SAM" id="Phobius"/>
    </source>
</evidence>
<dbReference type="PANTHER" id="PTHR37422:SF17">
    <property type="entry name" value="O-ANTIGEN LIGASE"/>
    <property type="match status" value="1"/>
</dbReference>
<dbReference type="AlphaFoldDB" id="A0A6N2RG63"/>
<comment type="subcellular location">
    <subcellularLocation>
        <location evidence="1">Membrane</location>
        <topology evidence="1">Multi-pass membrane protein</topology>
    </subcellularLocation>
</comment>
<organism evidence="7">
    <name type="scientific">Blautia hansenii</name>
    <name type="common">Ruminococcus hansenii</name>
    <dbReference type="NCBI Taxonomy" id="1322"/>
    <lineage>
        <taxon>Bacteria</taxon>
        <taxon>Bacillati</taxon>
        <taxon>Bacillota</taxon>
        <taxon>Clostridia</taxon>
        <taxon>Lachnospirales</taxon>
        <taxon>Lachnospiraceae</taxon>
        <taxon>Blautia</taxon>
    </lineage>
</organism>
<evidence type="ECO:0000256" key="3">
    <source>
        <dbReference type="ARBA" id="ARBA00022989"/>
    </source>
</evidence>
<name>A0A6N2RG63_BLAHA</name>
<keyword evidence="4 5" id="KW-0472">Membrane</keyword>
<evidence type="ECO:0000256" key="2">
    <source>
        <dbReference type="ARBA" id="ARBA00022692"/>
    </source>
</evidence>
<dbReference type="Pfam" id="PF04932">
    <property type="entry name" value="Wzy_C"/>
    <property type="match status" value="1"/>
</dbReference>
<evidence type="ECO:0000256" key="1">
    <source>
        <dbReference type="ARBA" id="ARBA00004141"/>
    </source>
</evidence>
<evidence type="ECO:0000256" key="4">
    <source>
        <dbReference type="ARBA" id="ARBA00023136"/>
    </source>
</evidence>
<feature type="transmembrane region" description="Helical" evidence="5">
    <location>
        <begin position="234"/>
        <end position="252"/>
    </location>
</feature>
<accession>A0A6N2RG63</accession>
<dbReference type="EMBL" id="CACRSY010000005">
    <property type="protein sequence ID" value="VYS79937.1"/>
    <property type="molecule type" value="Genomic_DNA"/>
</dbReference>
<sequence>MYFMIKKNNINSNNFIMVLFWLLFAFFSAYEGYLPSGIGGLTRYIIIVWVIYMALILKRKMLKVTYPQFAMIIWLFYYLCSIGWSKNVGQAKVYIFTISLMVLVYIMTQYFSYTGDMIKTILVIYKYISCSLALLSVFFYTYIGAGTRRVLYIFDMYMDPNNQVAILSIGSGLCLLGILSGSYIKRLIDLSGYLVSVYSIFQCGSRSGIVILAIQIIIVMLFWHPQNNNIFKEIIKWIIIVFSGIIAIYFLSQYISGDVIDRLFGRGNLKFTDGTEREERWDIGIKYFLSSPVFGNGWGSFECHNTFLTMLVDVGIFGNIFFYYIIIRTFCKAINGRYIYALMLLLSGLVPSFFIGAQNKRFFWSAIILASIIVDCKKEKNIND</sequence>
<feature type="transmembrane region" description="Helical" evidence="5">
    <location>
        <begin position="36"/>
        <end position="57"/>
    </location>
</feature>
<feature type="transmembrane region" description="Helical" evidence="5">
    <location>
        <begin position="12"/>
        <end position="30"/>
    </location>
</feature>
<reference evidence="7" key="1">
    <citation type="submission" date="2019-11" db="EMBL/GenBank/DDBJ databases">
        <authorList>
            <person name="Feng L."/>
        </authorList>
    </citation>
    <scope>NUCLEOTIDE SEQUENCE</scope>
    <source>
        <strain evidence="7">BhanseniiLFYP23</strain>
    </source>
</reference>
<feature type="transmembrane region" description="Helical" evidence="5">
    <location>
        <begin position="338"/>
        <end position="357"/>
    </location>
</feature>
<gene>
    <name evidence="7" type="ORF">BHLFYP23_01612</name>
</gene>
<feature type="transmembrane region" description="Helical" evidence="5">
    <location>
        <begin position="69"/>
        <end position="85"/>
    </location>
</feature>
<dbReference type="InterPro" id="IPR007016">
    <property type="entry name" value="O-antigen_ligase-rel_domated"/>
</dbReference>